<protein>
    <submittedName>
        <fullName evidence="1">Uncharacterized protein</fullName>
    </submittedName>
</protein>
<dbReference type="HOGENOM" id="CLU_2877825_0_0_9"/>
<dbReference type="AlphaFoldDB" id="W6SKC3"/>
<sequence>MCFYLFIYYLPSKIFSGDLTTNRKWIEKELETVTEKYPIVFMANGTGVPYIKYEASCTQLPLA</sequence>
<dbReference type="PATRIC" id="fig|1216932.3.peg.3147"/>
<accession>W6SKC3</accession>
<keyword evidence="2" id="KW-1185">Reference proteome</keyword>
<dbReference type="KEGG" id="clt:CM240_3178"/>
<gene>
    <name evidence="1" type="ORF">CM240_3178</name>
</gene>
<organism evidence="1 2">
    <name type="scientific">Clostridium bornimense</name>
    <dbReference type="NCBI Taxonomy" id="1216932"/>
    <lineage>
        <taxon>Bacteria</taxon>
        <taxon>Bacillati</taxon>
        <taxon>Bacillota</taxon>
        <taxon>Clostridia</taxon>
        <taxon>Eubacteriales</taxon>
        <taxon>Clostridiaceae</taxon>
        <taxon>Clostridium</taxon>
    </lineage>
</organism>
<dbReference type="Proteomes" id="UP000019426">
    <property type="component" value="Chromosome M2/40_rep2"/>
</dbReference>
<proteinExistence type="predicted"/>
<evidence type="ECO:0000313" key="2">
    <source>
        <dbReference type="Proteomes" id="UP000019426"/>
    </source>
</evidence>
<evidence type="ECO:0000313" key="1">
    <source>
        <dbReference type="EMBL" id="CDM70295.1"/>
    </source>
</evidence>
<dbReference type="EMBL" id="HG917869">
    <property type="protein sequence ID" value="CDM70295.1"/>
    <property type="molecule type" value="Genomic_DNA"/>
</dbReference>
<reference evidence="1 2" key="1">
    <citation type="submission" date="2013-11" db="EMBL/GenBank/DDBJ databases">
        <title>Complete genome sequence of Clostridum sp. M2/40.</title>
        <authorList>
            <person name="Wibberg D."/>
            <person name="Puehler A."/>
            <person name="Schlueter A."/>
        </authorList>
    </citation>
    <scope>NUCLEOTIDE SEQUENCE [LARGE SCALE GENOMIC DNA]</scope>
    <source>
        <strain evidence="2">M2/40</strain>
    </source>
</reference>
<name>W6SKC3_9CLOT</name>
<dbReference type="STRING" id="1216932.CM240_3178"/>